<comment type="caution">
    <text evidence="2">The sequence shown here is derived from an EMBL/GenBank/DDBJ whole genome shotgun (WGS) entry which is preliminary data.</text>
</comment>
<dbReference type="EMBL" id="JAKUDL010000008">
    <property type="protein sequence ID" value="MCH4296234.1"/>
    <property type="molecule type" value="Genomic_DNA"/>
</dbReference>
<keyword evidence="1" id="KW-0732">Signal</keyword>
<dbReference type="InterPro" id="IPR008309">
    <property type="entry name" value="YdbL"/>
</dbReference>
<organism evidence="2 3">
    <name type="scientific">Shewanella zhuhaiensis</name>
    <dbReference type="NCBI Taxonomy" id="2919576"/>
    <lineage>
        <taxon>Bacteria</taxon>
        <taxon>Pseudomonadati</taxon>
        <taxon>Pseudomonadota</taxon>
        <taxon>Gammaproteobacteria</taxon>
        <taxon>Alteromonadales</taxon>
        <taxon>Shewanellaceae</taxon>
        <taxon>Shewanella</taxon>
    </lineage>
</organism>
<evidence type="ECO:0000256" key="1">
    <source>
        <dbReference type="SAM" id="SignalP"/>
    </source>
</evidence>
<dbReference type="PIRSF" id="PIRSF025560">
    <property type="entry name" value="UCP025560"/>
    <property type="match status" value="1"/>
</dbReference>
<dbReference type="AlphaFoldDB" id="A0AAJ1BLT0"/>
<gene>
    <name evidence="2" type="ORF">MJ923_18140</name>
</gene>
<evidence type="ECO:0000313" key="2">
    <source>
        <dbReference type="EMBL" id="MCH4296234.1"/>
    </source>
</evidence>
<feature type="chain" id="PRO_5042555020" evidence="1">
    <location>
        <begin position="20"/>
        <end position="105"/>
    </location>
</feature>
<evidence type="ECO:0000313" key="3">
    <source>
        <dbReference type="Proteomes" id="UP001297581"/>
    </source>
</evidence>
<keyword evidence="3" id="KW-1185">Reference proteome</keyword>
<sequence>MKRFMLLAAATLLSFNLFAMDLQQAKSQGLVGEQQNGYLGLVKDNAEARAVMDEVNAKRRAHYEKIAAKNKIATSDVAKLAAEKAIKAADKGHFIQDPSGKWVKK</sequence>
<accession>A0AAJ1BLT0</accession>
<feature type="signal peptide" evidence="1">
    <location>
        <begin position="1"/>
        <end position="19"/>
    </location>
</feature>
<protein>
    <submittedName>
        <fullName evidence="2">YdbL family protein</fullName>
    </submittedName>
</protein>
<name>A0AAJ1BLT0_9GAMM</name>
<proteinExistence type="predicted"/>
<reference evidence="2 3" key="1">
    <citation type="submission" date="2022-02" db="EMBL/GenBank/DDBJ databases">
        <title>The genome sequence of Shewanella sp. 3B26.</title>
        <authorList>
            <person name="Du J."/>
        </authorList>
    </citation>
    <scope>NUCLEOTIDE SEQUENCE [LARGE SCALE GENOMIC DNA]</scope>
    <source>
        <strain evidence="2 3">3B26</strain>
    </source>
</reference>
<dbReference type="Proteomes" id="UP001297581">
    <property type="component" value="Unassembled WGS sequence"/>
</dbReference>
<dbReference type="RefSeq" id="WP_240592299.1">
    <property type="nucleotide sequence ID" value="NZ_JAKUDL010000008.1"/>
</dbReference>
<dbReference type="Pfam" id="PF07027">
    <property type="entry name" value="DUF1318"/>
    <property type="match status" value="1"/>
</dbReference>